<proteinExistence type="predicted"/>
<dbReference type="InterPro" id="IPR045584">
    <property type="entry name" value="Pilin-like"/>
</dbReference>
<sequence length="201" mass="20906">MTSRPGMTLVETLVGLVVLGLVAALGLSALGIVGRAGAAVVADHSAVAAAQDLLRLRLLGAMPLVGPGPAGRPAVLFEGGAERLAFVTELPARFGLGGPALVELRRDEEGVRLFWRGLGEVGSGEGAAGRLLLGGVAGLRLRYFGAPRASEEAAWREVWSDAARLPLAVEIGLAFPAEDARRWPPLVVAPRLAGLREERVE</sequence>
<dbReference type="InterPro" id="IPR012902">
    <property type="entry name" value="N_methyl_site"/>
</dbReference>
<evidence type="ECO:0000313" key="2">
    <source>
        <dbReference type="Proteomes" id="UP000580654"/>
    </source>
</evidence>
<evidence type="ECO:0000313" key="1">
    <source>
        <dbReference type="EMBL" id="MBB5693060.1"/>
    </source>
</evidence>
<reference evidence="1 2" key="1">
    <citation type="submission" date="2020-08" db="EMBL/GenBank/DDBJ databases">
        <title>Genomic Encyclopedia of Type Strains, Phase IV (KMG-IV): sequencing the most valuable type-strain genomes for metagenomic binning, comparative biology and taxonomic classification.</title>
        <authorList>
            <person name="Goeker M."/>
        </authorList>
    </citation>
    <scope>NUCLEOTIDE SEQUENCE [LARGE SCALE GENOMIC DNA]</scope>
    <source>
        <strain evidence="1 2">DSM 25622</strain>
    </source>
</reference>
<organism evidence="1 2">
    <name type="scientific">Muricoccus pecuniae</name>
    <dbReference type="NCBI Taxonomy" id="693023"/>
    <lineage>
        <taxon>Bacteria</taxon>
        <taxon>Pseudomonadati</taxon>
        <taxon>Pseudomonadota</taxon>
        <taxon>Alphaproteobacteria</taxon>
        <taxon>Acetobacterales</taxon>
        <taxon>Roseomonadaceae</taxon>
        <taxon>Muricoccus</taxon>
    </lineage>
</organism>
<dbReference type="NCBIfam" id="TIGR02532">
    <property type="entry name" value="IV_pilin_GFxxxE"/>
    <property type="match status" value="1"/>
</dbReference>
<dbReference type="RefSeq" id="WP_184514701.1">
    <property type="nucleotide sequence ID" value="NZ_JACIJD010000004.1"/>
</dbReference>
<dbReference type="Proteomes" id="UP000580654">
    <property type="component" value="Unassembled WGS sequence"/>
</dbReference>
<protein>
    <submittedName>
        <fullName evidence="1">General secretion pathway protein J</fullName>
    </submittedName>
</protein>
<dbReference type="AlphaFoldDB" id="A0A840Y0F0"/>
<dbReference type="EMBL" id="JACIJD010000004">
    <property type="protein sequence ID" value="MBB5693060.1"/>
    <property type="molecule type" value="Genomic_DNA"/>
</dbReference>
<gene>
    <name evidence="1" type="ORF">FHS87_001086</name>
</gene>
<accession>A0A840Y0F0</accession>
<comment type="caution">
    <text evidence="1">The sequence shown here is derived from an EMBL/GenBank/DDBJ whole genome shotgun (WGS) entry which is preliminary data.</text>
</comment>
<dbReference type="SUPFAM" id="SSF54523">
    <property type="entry name" value="Pili subunits"/>
    <property type="match status" value="1"/>
</dbReference>
<name>A0A840Y0F0_9PROT</name>
<keyword evidence="2" id="KW-1185">Reference proteome</keyword>